<organism evidence="8 9">
    <name type="scientific">Saltatorellus ferox</name>
    <dbReference type="NCBI Taxonomy" id="2528018"/>
    <lineage>
        <taxon>Bacteria</taxon>
        <taxon>Pseudomonadati</taxon>
        <taxon>Planctomycetota</taxon>
        <taxon>Planctomycetia</taxon>
        <taxon>Planctomycetia incertae sedis</taxon>
        <taxon>Saltatorellus</taxon>
    </lineage>
</organism>
<dbReference type="InterPro" id="IPR036034">
    <property type="entry name" value="PDZ_sf"/>
</dbReference>
<keyword evidence="4 5" id="KW-0720">Serine protease</keyword>
<dbReference type="PANTHER" id="PTHR32060">
    <property type="entry name" value="TAIL-SPECIFIC PROTEASE"/>
    <property type="match status" value="1"/>
</dbReference>
<name>A0A518F027_9BACT</name>
<dbReference type="Gene3D" id="3.90.226.10">
    <property type="entry name" value="2-enoyl-CoA Hydratase, Chain A, domain 1"/>
    <property type="match status" value="1"/>
</dbReference>
<sequence length="448" mass="49523">MEAPETPSAEQERSRAVSAAIALFSLGMTAGMLLLLIGFRLFPTPEDPATAEFQSIRDFTALHFVRDITPEELTTRALHGMLDELDPYSRYYDREVSERVRREIDGDFRGIGVVFKPPTEDAEILFPVEDSPAWKAGVRVGDRILEVEGESVAGLSGSELRQRLDPKGLNEIRLRVIGRDGEVRNLAMEPEVLVDPTVRHTEILEDAPDVGYLTVRAFSNNTATEFDAAVMLLRERGVAGLVIDLRFNYGGVLDAAVHMAGRFLSQGVVVSSEGRHRESVHLADGVEALFEGMKVCVLVDGDSASASEVLAGALQDHRAAVVVGEPTFGKGMLQTTRMFPEYGSRAKVTSAYFYSPSHRNFERTADPDRDYGILPDLLVSIDEPQRRAIHGWLARYDPPAELIGELIRWESESGETILPRPPEDPQLQAALALLRGENPRPHRLQGDQ</sequence>
<keyword evidence="6" id="KW-0812">Transmembrane</keyword>
<dbReference type="InterPro" id="IPR001478">
    <property type="entry name" value="PDZ"/>
</dbReference>
<dbReference type="RefSeq" id="WP_145204499.1">
    <property type="nucleotide sequence ID" value="NZ_CP036434.1"/>
</dbReference>
<dbReference type="AlphaFoldDB" id="A0A518F027"/>
<dbReference type="InterPro" id="IPR029045">
    <property type="entry name" value="ClpP/crotonase-like_dom_sf"/>
</dbReference>
<dbReference type="Pfam" id="PF17820">
    <property type="entry name" value="PDZ_6"/>
    <property type="match status" value="1"/>
</dbReference>
<dbReference type="EC" id="3.4.21.-" evidence="8"/>
<dbReference type="GO" id="GO:0007165">
    <property type="term" value="P:signal transduction"/>
    <property type="evidence" value="ECO:0007669"/>
    <property type="project" value="TreeGrafter"/>
</dbReference>
<evidence type="ECO:0000256" key="5">
    <source>
        <dbReference type="RuleBase" id="RU004404"/>
    </source>
</evidence>
<dbReference type="Gene3D" id="3.30.750.44">
    <property type="match status" value="1"/>
</dbReference>
<dbReference type="GO" id="GO:0008236">
    <property type="term" value="F:serine-type peptidase activity"/>
    <property type="evidence" value="ECO:0007669"/>
    <property type="project" value="UniProtKB-KW"/>
</dbReference>
<keyword evidence="2 5" id="KW-0645">Protease</keyword>
<dbReference type="SUPFAM" id="SSF52096">
    <property type="entry name" value="ClpP/crotonase"/>
    <property type="match status" value="1"/>
</dbReference>
<evidence type="ECO:0000256" key="4">
    <source>
        <dbReference type="ARBA" id="ARBA00022825"/>
    </source>
</evidence>
<dbReference type="InterPro" id="IPR005151">
    <property type="entry name" value="Tail-specific_protease"/>
</dbReference>
<dbReference type="Proteomes" id="UP000320390">
    <property type="component" value="Chromosome"/>
</dbReference>
<keyword evidence="6" id="KW-0472">Membrane</keyword>
<protein>
    <submittedName>
        <fullName evidence="8">Putative CtpA-like serine protease</fullName>
        <ecNumber evidence="8">3.4.21.-</ecNumber>
    </submittedName>
</protein>
<dbReference type="GO" id="GO:0006508">
    <property type="term" value="P:proteolysis"/>
    <property type="evidence" value="ECO:0007669"/>
    <property type="project" value="UniProtKB-KW"/>
</dbReference>
<dbReference type="NCBIfam" id="TIGR00225">
    <property type="entry name" value="prc"/>
    <property type="match status" value="1"/>
</dbReference>
<dbReference type="OrthoDB" id="9812068at2"/>
<dbReference type="Gene3D" id="2.30.42.10">
    <property type="match status" value="1"/>
</dbReference>
<dbReference type="Pfam" id="PF03572">
    <property type="entry name" value="Peptidase_S41"/>
    <property type="match status" value="1"/>
</dbReference>
<evidence type="ECO:0000256" key="1">
    <source>
        <dbReference type="ARBA" id="ARBA00009179"/>
    </source>
</evidence>
<feature type="transmembrane region" description="Helical" evidence="6">
    <location>
        <begin position="21"/>
        <end position="42"/>
    </location>
</feature>
<proteinExistence type="inferred from homology"/>
<reference evidence="8 9" key="1">
    <citation type="submission" date="2019-02" db="EMBL/GenBank/DDBJ databases">
        <title>Deep-cultivation of Planctomycetes and their phenomic and genomic characterization uncovers novel biology.</title>
        <authorList>
            <person name="Wiegand S."/>
            <person name="Jogler M."/>
            <person name="Boedeker C."/>
            <person name="Pinto D."/>
            <person name="Vollmers J."/>
            <person name="Rivas-Marin E."/>
            <person name="Kohn T."/>
            <person name="Peeters S.H."/>
            <person name="Heuer A."/>
            <person name="Rast P."/>
            <person name="Oberbeckmann S."/>
            <person name="Bunk B."/>
            <person name="Jeske O."/>
            <person name="Meyerdierks A."/>
            <person name="Storesund J.E."/>
            <person name="Kallscheuer N."/>
            <person name="Luecker S."/>
            <person name="Lage O.M."/>
            <person name="Pohl T."/>
            <person name="Merkel B.J."/>
            <person name="Hornburger P."/>
            <person name="Mueller R.-W."/>
            <person name="Bruemmer F."/>
            <person name="Labrenz M."/>
            <person name="Spormann A.M."/>
            <person name="Op den Camp H."/>
            <person name="Overmann J."/>
            <person name="Amann R."/>
            <person name="Jetten M.S.M."/>
            <person name="Mascher T."/>
            <person name="Medema M.H."/>
            <person name="Devos D.P."/>
            <person name="Kaster A.-K."/>
            <person name="Ovreas L."/>
            <person name="Rohde M."/>
            <person name="Galperin M.Y."/>
            <person name="Jogler C."/>
        </authorList>
    </citation>
    <scope>NUCLEOTIDE SEQUENCE [LARGE SCALE GENOMIC DNA]</scope>
    <source>
        <strain evidence="8 9">Poly30</strain>
    </source>
</reference>
<dbReference type="InterPro" id="IPR041489">
    <property type="entry name" value="PDZ_6"/>
</dbReference>
<evidence type="ECO:0000256" key="2">
    <source>
        <dbReference type="ARBA" id="ARBA00022670"/>
    </source>
</evidence>
<feature type="domain" description="PDZ" evidence="7">
    <location>
        <begin position="97"/>
        <end position="164"/>
    </location>
</feature>
<dbReference type="GO" id="GO:0030288">
    <property type="term" value="C:outer membrane-bounded periplasmic space"/>
    <property type="evidence" value="ECO:0007669"/>
    <property type="project" value="TreeGrafter"/>
</dbReference>
<dbReference type="InterPro" id="IPR004447">
    <property type="entry name" value="Peptidase_S41A"/>
</dbReference>
<dbReference type="CDD" id="cd07560">
    <property type="entry name" value="Peptidase_S41_CPP"/>
    <property type="match status" value="1"/>
</dbReference>
<dbReference type="PROSITE" id="PS50106">
    <property type="entry name" value="PDZ"/>
    <property type="match status" value="1"/>
</dbReference>
<dbReference type="GO" id="GO:0004175">
    <property type="term" value="F:endopeptidase activity"/>
    <property type="evidence" value="ECO:0007669"/>
    <property type="project" value="TreeGrafter"/>
</dbReference>
<dbReference type="SMART" id="SM00228">
    <property type="entry name" value="PDZ"/>
    <property type="match status" value="1"/>
</dbReference>
<evidence type="ECO:0000313" key="9">
    <source>
        <dbReference type="Proteomes" id="UP000320390"/>
    </source>
</evidence>
<keyword evidence="3 5" id="KW-0378">Hydrolase</keyword>
<keyword evidence="6" id="KW-1133">Transmembrane helix</keyword>
<evidence type="ECO:0000256" key="3">
    <source>
        <dbReference type="ARBA" id="ARBA00022801"/>
    </source>
</evidence>
<dbReference type="SUPFAM" id="SSF50156">
    <property type="entry name" value="PDZ domain-like"/>
    <property type="match status" value="1"/>
</dbReference>
<keyword evidence="9" id="KW-1185">Reference proteome</keyword>
<evidence type="ECO:0000256" key="6">
    <source>
        <dbReference type="SAM" id="Phobius"/>
    </source>
</evidence>
<evidence type="ECO:0000259" key="7">
    <source>
        <dbReference type="PROSITE" id="PS50106"/>
    </source>
</evidence>
<dbReference type="PANTHER" id="PTHR32060:SF30">
    <property type="entry name" value="CARBOXY-TERMINAL PROCESSING PROTEASE CTPA"/>
    <property type="match status" value="1"/>
</dbReference>
<accession>A0A518F027</accession>
<dbReference type="EMBL" id="CP036434">
    <property type="protein sequence ID" value="QDV09692.1"/>
    <property type="molecule type" value="Genomic_DNA"/>
</dbReference>
<evidence type="ECO:0000313" key="8">
    <source>
        <dbReference type="EMBL" id="QDV09692.1"/>
    </source>
</evidence>
<comment type="similarity">
    <text evidence="1 5">Belongs to the peptidase S41A family.</text>
</comment>
<gene>
    <name evidence="8" type="ORF">Poly30_52510</name>
</gene>
<dbReference type="SMART" id="SM00245">
    <property type="entry name" value="TSPc"/>
    <property type="match status" value="1"/>
</dbReference>